<evidence type="ECO:0000313" key="3">
    <source>
        <dbReference type="Proteomes" id="UP000266188"/>
    </source>
</evidence>
<dbReference type="OrthoDB" id="5330253at2759"/>
<dbReference type="AlphaFoldDB" id="A0A3A3ACB8"/>
<evidence type="ECO:0000313" key="2">
    <source>
        <dbReference type="EMBL" id="RJE27635.1"/>
    </source>
</evidence>
<feature type="compositionally biased region" description="Low complexity" evidence="1">
    <location>
        <begin position="1"/>
        <end position="16"/>
    </location>
</feature>
<proteinExistence type="predicted"/>
<sequence>MGSSRSSSERTGSIGSHPEQQHQKKPSLHTKNDPNLALREEQPMDVGGPIGFSLSSRQHTDINGQLITEPDLANPTRHRFERPLDTIRSFETAIRRNHKQFAGP</sequence>
<dbReference type="PANTHER" id="PTHR28186">
    <property type="entry name" value="MEIOTICALLY UP-REGULATED GENE 9 PROTEIN"/>
    <property type="match status" value="1"/>
</dbReference>
<name>A0A3A3ACB8_9EURO</name>
<gene>
    <name evidence="2" type="ORF">PHISCL_00060</name>
</gene>
<dbReference type="Proteomes" id="UP000266188">
    <property type="component" value="Unassembled WGS sequence"/>
</dbReference>
<dbReference type="Pfam" id="PF10295">
    <property type="entry name" value="DUF2406"/>
    <property type="match status" value="1"/>
</dbReference>
<organism evidence="2 3">
    <name type="scientific">Aspergillus sclerotialis</name>
    <dbReference type="NCBI Taxonomy" id="2070753"/>
    <lineage>
        <taxon>Eukaryota</taxon>
        <taxon>Fungi</taxon>
        <taxon>Dikarya</taxon>
        <taxon>Ascomycota</taxon>
        <taxon>Pezizomycotina</taxon>
        <taxon>Eurotiomycetes</taxon>
        <taxon>Eurotiomycetidae</taxon>
        <taxon>Eurotiales</taxon>
        <taxon>Aspergillaceae</taxon>
        <taxon>Aspergillus</taxon>
        <taxon>Aspergillus subgen. Polypaecilum</taxon>
    </lineage>
</organism>
<evidence type="ECO:0000256" key="1">
    <source>
        <dbReference type="SAM" id="MobiDB-lite"/>
    </source>
</evidence>
<reference evidence="3" key="1">
    <citation type="submission" date="2017-02" db="EMBL/GenBank/DDBJ databases">
        <authorList>
            <person name="Tafer H."/>
            <person name="Lopandic K."/>
        </authorList>
    </citation>
    <scope>NUCLEOTIDE SEQUENCE [LARGE SCALE GENOMIC DNA]</scope>
    <source>
        <strain evidence="3">CBS 366.77</strain>
    </source>
</reference>
<dbReference type="InterPro" id="IPR018809">
    <property type="entry name" value="DUF2406"/>
</dbReference>
<comment type="caution">
    <text evidence="2">The sequence shown here is derived from an EMBL/GenBank/DDBJ whole genome shotgun (WGS) entry which is preliminary data.</text>
</comment>
<dbReference type="PANTHER" id="PTHR28186:SF1">
    <property type="entry name" value="MEIOTICALLY UP-REGULATED GENE 9 PROTEIN"/>
    <property type="match status" value="1"/>
</dbReference>
<feature type="region of interest" description="Disordered" evidence="1">
    <location>
        <begin position="1"/>
        <end position="56"/>
    </location>
</feature>
<protein>
    <submittedName>
        <fullName evidence="2">Uncharacterized protein DUF2406</fullName>
    </submittedName>
</protein>
<keyword evidence="3" id="KW-1185">Reference proteome</keyword>
<dbReference type="EMBL" id="MVGC01000001">
    <property type="protein sequence ID" value="RJE27635.1"/>
    <property type="molecule type" value="Genomic_DNA"/>
</dbReference>
<accession>A0A3A3ACB8</accession>